<accession>A0A9Q0K077</accession>
<keyword evidence="3" id="KW-0611">Plant defense</keyword>
<dbReference type="InterPro" id="IPR042197">
    <property type="entry name" value="Apaf_helical"/>
</dbReference>
<evidence type="ECO:0000256" key="1">
    <source>
        <dbReference type="ARBA" id="ARBA00008894"/>
    </source>
</evidence>
<dbReference type="Pfam" id="PF00931">
    <property type="entry name" value="NB-ARC"/>
    <property type="match status" value="1"/>
</dbReference>
<dbReference type="Proteomes" id="UP001141806">
    <property type="component" value="Unassembled WGS sequence"/>
</dbReference>
<dbReference type="InterPro" id="IPR032675">
    <property type="entry name" value="LRR_dom_sf"/>
</dbReference>
<dbReference type="PRINTS" id="PR00364">
    <property type="entry name" value="DISEASERSIST"/>
</dbReference>
<evidence type="ECO:0000256" key="2">
    <source>
        <dbReference type="ARBA" id="ARBA00022737"/>
    </source>
</evidence>
<comment type="caution">
    <text evidence="6">The sequence shown here is derived from an EMBL/GenBank/DDBJ whole genome shotgun (WGS) entry which is preliminary data.</text>
</comment>
<evidence type="ECO:0000313" key="7">
    <source>
        <dbReference type="Proteomes" id="UP001141806"/>
    </source>
</evidence>
<keyword evidence="7" id="KW-1185">Reference proteome</keyword>
<evidence type="ECO:0000256" key="4">
    <source>
        <dbReference type="ARBA" id="ARBA00022840"/>
    </source>
</evidence>
<reference evidence="6" key="1">
    <citation type="journal article" date="2023" name="Plant J.">
        <title>The genome of the king protea, Protea cynaroides.</title>
        <authorList>
            <person name="Chang J."/>
            <person name="Duong T.A."/>
            <person name="Schoeman C."/>
            <person name="Ma X."/>
            <person name="Roodt D."/>
            <person name="Barker N."/>
            <person name="Li Z."/>
            <person name="Van de Peer Y."/>
            <person name="Mizrachi E."/>
        </authorList>
    </citation>
    <scope>NUCLEOTIDE SEQUENCE</scope>
    <source>
        <tissue evidence="6">Young leaves</tissue>
    </source>
</reference>
<sequence length="673" mass="76546">MDILGSFVNIIDTYLIAPLVQRIKYLRNSRDNVNGLQTSVRNLTSRKNDKQSTLRAADNAGQVETDAASNWFQAVNEIEREANNIHEEYYQGTCARSWCVNCWSRYKVSKRSVNLKKEADLRLTEQFPLARQPSPEPVIEMEEEPTQNQPSTQTNLQQLIDHIYDPHSRIIGVYGMGGVGKTTLIGKVNNHFKENPIFDTVIMVTVSATPNIQDIRTRISDRLGLDLSNANEDGSREKLLNALRTKKFLLILDDVWPQSELKDVGIPHPTRSQNGSKIMFTTRSQDVCTDMHADFTMKVKPLSREEAWTLFVENAGQHVIANDRIMYFAEKIVERCEGLPLAIVTVARAMANRHGVGEWANAEREMKESVQDIRGMENKVLTLLKFSFDRLDNDLLKSLFLYCACFPEDHNITEDDIFIFCVGEGLVDKCGSLIAARNKGEALIGSLKVACMLEDGEDEDDEGGSVRMHDMMRELALWITSPMSDSSTKFLIRTDESIVEAAQATDWVGATRISLLNTRIELPELGERCQKLTTLLLHRHEGIQTIPVTNFFQHMDHLSVLDLFDTLNFESLPDSLSCLVNLRVLRLQRCRNLRALPPLGMLRQLQVLDLSYCVNLKHQIFIPEWKGGVSKLRYLDVSYSGVSFQAGMISCLHRLEELRMNYTMIDIIWREGE</sequence>
<dbReference type="FunFam" id="3.40.50.300:FF:001091">
    <property type="entry name" value="Probable disease resistance protein At1g61300"/>
    <property type="match status" value="1"/>
</dbReference>
<dbReference type="PANTHER" id="PTHR33463:SF204">
    <property type="entry name" value="NB-ARC DOMAIN-CONTAINING PROTEIN"/>
    <property type="match status" value="1"/>
</dbReference>
<dbReference type="GO" id="GO:0006952">
    <property type="term" value="P:defense response"/>
    <property type="evidence" value="ECO:0007669"/>
    <property type="project" value="UniProtKB-KW"/>
</dbReference>
<dbReference type="AlphaFoldDB" id="A0A9Q0K077"/>
<evidence type="ECO:0000259" key="5">
    <source>
        <dbReference type="Pfam" id="PF00931"/>
    </source>
</evidence>
<dbReference type="Gene3D" id="3.80.10.10">
    <property type="entry name" value="Ribonuclease Inhibitor"/>
    <property type="match status" value="1"/>
</dbReference>
<dbReference type="Gene3D" id="1.10.8.430">
    <property type="entry name" value="Helical domain of apoptotic protease-activating factors"/>
    <property type="match status" value="1"/>
</dbReference>
<gene>
    <name evidence="6" type="ORF">NE237_025073</name>
</gene>
<organism evidence="6 7">
    <name type="scientific">Protea cynaroides</name>
    <dbReference type="NCBI Taxonomy" id="273540"/>
    <lineage>
        <taxon>Eukaryota</taxon>
        <taxon>Viridiplantae</taxon>
        <taxon>Streptophyta</taxon>
        <taxon>Embryophyta</taxon>
        <taxon>Tracheophyta</taxon>
        <taxon>Spermatophyta</taxon>
        <taxon>Magnoliopsida</taxon>
        <taxon>Proteales</taxon>
        <taxon>Proteaceae</taxon>
        <taxon>Protea</taxon>
    </lineage>
</organism>
<dbReference type="InterPro" id="IPR036388">
    <property type="entry name" value="WH-like_DNA-bd_sf"/>
</dbReference>
<dbReference type="EMBL" id="JAMYWD010000010">
    <property type="protein sequence ID" value="KAJ4957962.1"/>
    <property type="molecule type" value="Genomic_DNA"/>
</dbReference>
<name>A0A9Q0K077_9MAGN</name>
<dbReference type="FunFam" id="1.10.8.430:FF:000003">
    <property type="entry name" value="Probable disease resistance protein At5g66910"/>
    <property type="match status" value="1"/>
</dbReference>
<evidence type="ECO:0000313" key="6">
    <source>
        <dbReference type="EMBL" id="KAJ4957962.1"/>
    </source>
</evidence>
<proteinExistence type="inferred from homology"/>
<dbReference type="OrthoDB" id="1658288at2759"/>
<dbReference type="Gene3D" id="1.10.10.10">
    <property type="entry name" value="Winged helix-like DNA-binding domain superfamily/Winged helix DNA-binding domain"/>
    <property type="match status" value="1"/>
</dbReference>
<keyword evidence="4" id="KW-0547">Nucleotide-binding</keyword>
<comment type="similarity">
    <text evidence="1">Belongs to the disease resistance NB-LRR family.</text>
</comment>
<dbReference type="InterPro" id="IPR027417">
    <property type="entry name" value="P-loop_NTPase"/>
</dbReference>
<feature type="domain" description="NB-ARC" evidence="5">
    <location>
        <begin position="153"/>
        <end position="317"/>
    </location>
</feature>
<dbReference type="InterPro" id="IPR002182">
    <property type="entry name" value="NB-ARC"/>
</dbReference>
<dbReference type="PANTHER" id="PTHR33463">
    <property type="entry name" value="NB-ARC DOMAIN-CONTAINING PROTEIN-RELATED"/>
    <property type="match status" value="1"/>
</dbReference>
<dbReference type="InterPro" id="IPR050905">
    <property type="entry name" value="Plant_NBS-LRR"/>
</dbReference>
<dbReference type="SUPFAM" id="SSF52540">
    <property type="entry name" value="P-loop containing nucleoside triphosphate hydrolases"/>
    <property type="match status" value="1"/>
</dbReference>
<dbReference type="GO" id="GO:0043531">
    <property type="term" value="F:ADP binding"/>
    <property type="evidence" value="ECO:0007669"/>
    <property type="project" value="InterPro"/>
</dbReference>
<keyword evidence="2" id="KW-0677">Repeat</keyword>
<keyword evidence="4" id="KW-0067">ATP-binding</keyword>
<protein>
    <recommendedName>
        <fullName evidence="5">NB-ARC domain-containing protein</fullName>
    </recommendedName>
</protein>
<dbReference type="SUPFAM" id="SSF52058">
    <property type="entry name" value="L domain-like"/>
    <property type="match status" value="1"/>
</dbReference>
<evidence type="ECO:0000256" key="3">
    <source>
        <dbReference type="ARBA" id="ARBA00022821"/>
    </source>
</evidence>
<dbReference type="Gene3D" id="3.40.50.300">
    <property type="entry name" value="P-loop containing nucleotide triphosphate hydrolases"/>
    <property type="match status" value="1"/>
</dbReference>
<dbReference type="GO" id="GO:0005524">
    <property type="term" value="F:ATP binding"/>
    <property type="evidence" value="ECO:0007669"/>
    <property type="project" value="UniProtKB-KW"/>
</dbReference>
<dbReference type="FunFam" id="1.10.10.10:FF:000322">
    <property type="entry name" value="Probable disease resistance protein At1g63360"/>
    <property type="match status" value="1"/>
</dbReference>